<dbReference type="SUPFAM" id="SSF56317">
    <property type="entry name" value="Carbon-nitrogen hydrolase"/>
    <property type="match status" value="1"/>
</dbReference>
<dbReference type="GO" id="GO:0005886">
    <property type="term" value="C:plasma membrane"/>
    <property type="evidence" value="ECO:0007669"/>
    <property type="project" value="UniProtKB-SubCell"/>
</dbReference>
<dbReference type="Proteomes" id="UP000192343">
    <property type="component" value="Unassembled WGS sequence"/>
</dbReference>
<dbReference type="EC" id="2.3.1.269" evidence="9"/>
<dbReference type="Pfam" id="PF20154">
    <property type="entry name" value="LNT_N"/>
    <property type="match status" value="1"/>
</dbReference>
<comment type="similarity">
    <text evidence="2 9">Belongs to the CN hydrolase family. Apolipoprotein N-acyltransferase subfamily.</text>
</comment>
<evidence type="ECO:0000256" key="5">
    <source>
        <dbReference type="ARBA" id="ARBA00022692"/>
    </source>
</evidence>
<dbReference type="PANTHER" id="PTHR38686">
    <property type="entry name" value="APOLIPOPROTEIN N-ACYLTRANSFERASE"/>
    <property type="match status" value="1"/>
</dbReference>
<dbReference type="UniPathway" id="UPA00666"/>
<dbReference type="RefSeq" id="WP_083048851.1">
    <property type="nucleotide sequence ID" value="NZ_MWQY01000004.1"/>
</dbReference>
<proteinExistence type="inferred from homology"/>
<protein>
    <recommendedName>
        <fullName evidence="9">Apolipoprotein N-acyltransferase</fullName>
        <shortName evidence="9">ALP N-acyltransferase</shortName>
        <ecNumber evidence="9">2.3.1.269</ecNumber>
    </recommendedName>
</protein>
<comment type="function">
    <text evidence="9">Catalyzes the phospholipid dependent N-acylation of the N-terminal cysteine of apolipoprotein, the last step in lipoprotein maturation.</text>
</comment>
<evidence type="ECO:0000256" key="9">
    <source>
        <dbReference type="HAMAP-Rule" id="MF_01148"/>
    </source>
</evidence>
<evidence type="ECO:0000256" key="3">
    <source>
        <dbReference type="ARBA" id="ARBA00022475"/>
    </source>
</evidence>
<feature type="transmembrane region" description="Helical" evidence="9">
    <location>
        <begin position="495"/>
        <end position="517"/>
    </location>
</feature>
<comment type="pathway">
    <text evidence="9">Protein modification; lipoprotein biosynthesis (N-acyl transfer).</text>
</comment>
<dbReference type="InterPro" id="IPR036526">
    <property type="entry name" value="C-N_Hydrolase_sf"/>
</dbReference>
<accession>A0A1Y1S1Z9</accession>
<evidence type="ECO:0000256" key="2">
    <source>
        <dbReference type="ARBA" id="ARBA00010065"/>
    </source>
</evidence>
<keyword evidence="3 9" id="KW-1003">Cell membrane</keyword>
<feature type="transmembrane region" description="Helical" evidence="9">
    <location>
        <begin position="422"/>
        <end position="446"/>
    </location>
</feature>
<dbReference type="InterPro" id="IPR004563">
    <property type="entry name" value="Apolipo_AcylTrfase"/>
</dbReference>
<dbReference type="InterPro" id="IPR003010">
    <property type="entry name" value="C-N_Hydrolase"/>
</dbReference>
<evidence type="ECO:0000313" key="11">
    <source>
        <dbReference type="EMBL" id="ORC36968.1"/>
    </source>
</evidence>
<feature type="transmembrane region" description="Helical" evidence="9">
    <location>
        <begin position="365"/>
        <end position="384"/>
    </location>
</feature>
<dbReference type="EMBL" id="MWQY01000004">
    <property type="protein sequence ID" value="ORC36968.1"/>
    <property type="molecule type" value="Genomic_DNA"/>
</dbReference>
<feature type="transmembrane region" description="Helical" evidence="9">
    <location>
        <begin position="458"/>
        <end position="483"/>
    </location>
</feature>
<organism evidence="11 12">
    <name type="scientific">Marispirochaeta aestuarii</name>
    <dbReference type="NCBI Taxonomy" id="1963862"/>
    <lineage>
        <taxon>Bacteria</taxon>
        <taxon>Pseudomonadati</taxon>
        <taxon>Spirochaetota</taxon>
        <taxon>Spirochaetia</taxon>
        <taxon>Spirochaetales</taxon>
        <taxon>Spirochaetaceae</taxon>
        <taxon>Marispirochaeta</taxon>
    </lineage>
</organism>
<evidence type="ECO:0000313" key="12">
    <source>
        <dbReference type="Proteomes" id="UP000192343"/>
    </source>
</evidence>
<comment type="caution">
    <text evidence="9">Lacks conserved residue(s) required for the propagation of feature annotation.</text>
</comment>
<keyword evidence="7 9" id="KW-0472">Membrane</keyword>
<feature type="transmembrane region" description="Helical" evidence="9">
    <location>
        <begin position="806"/>
        <end position="828"/>
    </location>
</feature>
<reference evidence="11 12" key="1">
    <citation type="submission" date="2017-03" db="EMBL/GenBank/DDBJ databases">
        <title>Draft Genome sequence of Marispirochaeta sp. strain JC444.</title>
        <authorList>
            <person name="Shivani Y."/>
            <person name="Subhash Y."/>
            <person name="Sasikala C."/>
            <person name="Ramana C."/>
        </authorList>
    </citation>
    <scope>NUCLEOTIDE SEQUENCE [LARGE SCALE GENOMIC DNA]</scope>
    <source>
        <strain evidence="11 12">JC444</strain>
    </source>
</reference>
<evidence type="ECO:0000256" key="1">
    <source>
        <dbReference type="ARBA" id="ARBA00004651"/>
    </source>
</evidence>
<dbReference type="Gene3D" id="3.60.110.10">
    <property type="entry name" value="Carbon-nitrogen hydrolase"/>
    <property type="match status" value="1"/>
</dbReference>
<keyword evidence="4 9" id="KW-0808">Transferase</keyword>
<keyword evidence="11" id="KW-0449">Lipoprotein</keyword>
<feature type="transmembrane region" description="Helical" evidence="9">
    <location>
        <begin position="313"/>
        <end position="332"/>
    </location>
</feature>
<comment type="subcellular location">
    <subcellularLocation>
        <location evidence="1 9">Cell membrane</location>
        <topology evidence="1 9">Multi-pass membrane protein</topology>
    </subcellularLocation>
</comment>
<name>A0A1Y1S1Z9_9SPIO</name>
<evidence type="ECO:0000256" key="6">
    <source>
        <dbReference type="ARBA" id="ARBA00022989"/>
    </source>
</evidence>
<feature type="transmembrane region" description="Helical" evidence="9">
    <location>
        <begin position="390"/>
        <end position="415"/>
    </location>
</feature>
<dbReference type="STRING" id="1963862.B4O97_04910"/>
<feature type="transmembrane region" description="Helical" evidence="9">
    <location>
        <begin position="338"/>
        <end position="358"/>
    </location>
</feature>
<evidence type="ECO:0000256" key="4">
    <source>
        <dbReference type="ARBA" id="ARBA00022679"/>
    </source>
</evidence>
<comment type="caution">
    <text evidence="11">The sequence shown here is derived from an EMBL/GenBank/DDBJ whole genome shotgun (WGS) entry which is preliminary data.</text>
</comment>
<dbReference type="PROSITE" id="PS50263">
    <property type="entry name" value="CN_HYDROLASE"/>
    <property type="match status" value="1"/>
</dbReference>
<dbReference type="OrthoDB" id="9811121at2"/>
<dbReference type="Pfam" id="PF00795">
    <property type="entry name" value="CN_hydrolase"/>
    <property type="match status" value="1"/>
</dbReference>
<dbReference type="CDD" id="cd07571">
    <property type="entry name" value="ALP_N-acyl_transferase"/>
    <property type="match status" value="1"/>
</dbReference>
<evidence type="ECO:0000256" key="8">
    <source>
        <dbReference type="ARBA" id="ARBA00023315"/>
    </source>
</evidence>
<keyword evidence="5 9" id="KW-0812">Transmembrane</keyword>
<dbReference type="GO" id="GO:0016410">
    <property type="term" value="F:N-acyltransferase activity"/>
    <property type="evidence" value="ECO:0007669"/>
    <property type="project" value="UniProtKB-UniRule"/>
</dbReference>
<comment type="catalytic activity">
    <reaction evidence="9">
        <text>N-terminal S-1,2-diacyl-sn-glyceryl-L-cysteinyl-[lipoprotein] + a glycerophospholipid = N-acyl-S-1,2-diacyl-sn-glyceryl-L-cysteinyl-[lipoprotein] + a 2-acyl-sn-glycero-3-phospholipid + H(+)</text>
        <dbReference type="Rhea" id="RHEA:48228"/>
        <dbReference type="Rhea" id="RHEA-COMP:14681"/>
        <dbReference type="Rhea" id="RHEA-COMP:14684"/>
        <dbReference type="ChEBI" id="CHEBI:15378"/>
        <dbReference type="ChEBI" id="CHEBI:136912"/>
        <dbReference type="ChEBI" id="CHEBI:140656"/>
        <dbReference type="ChEBI" id="CHEBI:140657"/>
        <dbReference type="ChEBI" id="CHEBI:140660"/>
        <dbReference type="EC" id="2.3.1.269"/>
    </reaction>
</comment>
<feature type="domain" description="CN hydrolase" evidence="10">
    <location>
        <begin position="524"/>
        <end position="792"/>
    </location>
</feature>
<dbReference type="GO" id="GO:0042158">
    <property type="term" value="P:lipoprotein biosynthetic process"/>
    <property type="evidence" value="ECO:0007669"/>
    <property type="project" value="UniProtKB-UniRule"/>
</dbReference>
<gene>
    <name evidence="9" type="primary">lnt</name>
    <name evidence="11" type="ORF">B4O97_04910</name>
</gene>
<sequence>MTSPAAKNLFRPALSLILLLFALAEALLAFYGPISLTRTPSLMVAPFSRGGAALNDGQMEELTRSIEVAFATAGSSSVKPQALVEEYLMPSGRSLADIDSRESAMELARELGVLRLVQPVLSAWEGELALYLWLYDTVGGEPISSESFRASNLSALMESLEGPEFAEAFDIPVPGLTPFDYSFFLFLALELLLALLLLLRRPAGLFNQGLIILGSTLYLFAFFFARNANMDYVQRFVAHGGDLKMAADTASQQLEAALRFLPLILLNLTLYLFPGGSLQRFFADKKTLQDRAIRSNPPSDGISASIPAAVESFMHHTPGLLAGWLSGLLYTLALPSLFRLQGVPVLSFVTLIPLFLFCRRASRGGAATSVMAFASLQVMLVNFWHSTYSYVSLPFTVLLSLAQWLIFLPLLVWLLRRPGRGWILTVSSSWIVFDWLRGMGFLAYPWGMLGTALYPWTLFIQVASLTGVWGVSWLVVAFNAAIAELLTVGERRRPLLVGAAALVLLPLSFGALTLALAPKPEESITVLLVQHNRDPRKHDYAESLDALLSLSEDGLARAAEEGRTVDLVAWPETAFVPDIRFWMRRGNEGRGRRKLAERMLSAVDSWDTWLVTGSSDHTRLPEEGDTDYPEISHNSTYLISPEGEIGSIYHKIKLVPFTEYFPFKEELPAVYEQLDKFDVTDWTPGSEYLLHRHPRAPFTTPICFEDIMPAHVRRFVAEGARLIVNVSNDYWSLSPVEGMQHGVNGLFRAVENRVPLVRATTSGLTLAADPWGRVLGSLGFFEEGRLLAEIPEAPPGMTLYARLGDWFPLLLGALLIILVVVRVFVYYFKKE</sequence>
<dbReference type="HAMAP" id="MF_01148">
    <property type="entry name" value="Lnt"/>
    <property type="match status" value="1"/>
</dbReference>
<dbReference type="AlphaFoldDB" id="A0A1Y1S1Z9"/>
<dbReference type="InterPro" id="IPR045378">
    <property type="entry name" value="LNT_N"/>
</dbReference>
<dbReference type="NCBIfam" id="TIGR00546">
    <property type="entry name" value="lnt"/>
    <property type="match status" value="1"/>
</dbReference>
<keyword evidence="8 9" id="KW-0012">Acyltransferase</keyword>
<keyword evidence="12" id="KW-1185">Reference proteome</keyword>
<evidence type="ECO:0000259" key="10">
    <source>
        <dbReference type="PROSITE" id="PS50263"/>
    </source>
</evidence>
<keyword evidence="6 9" id="KW-1133">Transmembrane helix</keyword>
<feature type="transmembrane region" description="Helical" evidence="9">
    <location>
        <begin position="181"/>
        <end position="199"/>
    </location>
</feature>
<feature type="transmembrane region" description="Helical" evidence="9">
    <location>
        <begin position="256"/>
        <end position="273"/>
    </location>
</feature>
<dbReference type="PANTHER" id="PTHR38686:SF1">
    <property type="entry name" value="APOLIPOPROTEIN N-ACYLTRANSFERASE"/>
    <property type="match status" value="1"/>
</dbReference>
<feature type="transmembrane region" description="Helical" evidence="9">
    <location>
        <begin position="206"/>
        <end position="225"/>
    </location>
</feature>
<evidence type="ECO:0000256" key="7">
    <source>
        <dbReference type="ARBA" id="ARBA00023136"/>
    </source>
</evidence>